<dbReference type="KEGG" id="fmr:Fuma_00618"/>
<name>A0A1P8WAH3_9PLAN</name>
<dbReference type="Gene3D" id="3.20.20.140">
    <property type="entry name" value="Metal-dependent hydrolases"/>
    <property type="match status" value="1"/>
</dbReference>
<keyword evidence="1 3" id="KW-0378">Hydrolase</keyword>
<dbReference type="EMBL" id="CP017641">
    <property type="protein sequence ID" value="APZ91034.1"/>
    <property type="molecule type" value="Genomic_DNA"/>
</dbReference>
<keyword evidence="4" id="KW-1185">Reference proteome</keyword>
<dbReference type="OrthoDB" id="9807210at2"/>
<dbReference type="PANTHER" id="PTHR43794:SF11">
    <property type="entry name" value="AMIDOHYDROLASE-RELATED DOMAIN-CONTAINING PROTEIN"/>
    <property type="match status" value="1"/>
</dbReference>
<reference evidence="3 4" key="1">
    <citation type="journal article" date="2016" name="Front. Microbiol.">
        <title>Fuerstia marisgermanicae gen. nov., sp. nov., an Unusual Member of the Phylum Planctomycetes from the German Wadden Sea.</title>
        <authorList>
            <person name="Kohn T."/>
            <person name="Heuer A."/>
            <person name="Jogler M."/>
            <person name="Vollmers J."/>
            <person name="Boedeker C."/>
            <person name="Bunk B."/>
            <person name="Rast P."/>
            <person name="Borchert D."/>
            <person name="Glockner I."/>
            <person name="Freese H.M."/>
            <person name="Klenk H.P."/>
            <person name="Overmann J."/>
            <person name="Kaster A.K."/>
            <person name="Rohde M."/>
            <person name="Wiegand S."/>
            <person name="Jogler C."/>
        </authorList>
    </citation>
    <scope>NUCLEOTIDE SEQUENCE [LARGE SCALE GENOMIC DNA]</scope>
    <source>
        <strain evidence="3 4">NH11</strain>
    </source>
</reference>
<evidence type="ECO:0000313" key="3">
    <source>
        <dbReference type="EMBL" id="APZ91034.1"/>
    </source>
</evidence>
<dbReference type="SUPFAM" id="SSF51556">
    <property type="entry name" value="Metallo-dependent hydrolases"/>
    <property type="match status" value="1"/>
</dbReference>
<dbReference type="InterPro" id="IPR050287">
    <property type="entry name" value="MTA/SAH_deaminase"/>
</dbReference>
<gene>
    <name evidence="3" type="ORF">Fuma_00618</name>
</gene>
<evidence type="ECO:0000256" key="1">
    <source>
        <dbReference type="ARBA" id="ARBA00022801"/>
    </source>
</evidence>
<dbReference type="Pfam" id="PF01979">
    <property type="entry name" value="Amidohydro_1"/>
    <property type="match status" value="1"/>
</dbReference>
<dbReference type="RefSeq" id="WP_077022849.1">
    <property type="nucleotide sequence ID" value="NZ_CP017641.1"/>
</dbReference>
<dbReference type="GO" id="GO:0102127">
    <property type="term" value="F:8-oxoguanine deaminase activity"/>
    <property type="evidence" value="ECO:0007669"/>
    <property type="project" value="UniProtKB-EC"/>
</dbReference>
<organism evidence="3 4">
    <name type="scientific">Fuerstiella marisgermanici</name>
    <dbReference type="NCBI Taxonomy" id="1891926"/>
    <lineage>
        <taxon>Bacteria</taxon>
        <taxon>Pseudomonadati</taxon>
        <taxon>Planctomycetota</taxon>
        <taxon>Planctomycetia</taxon>
        <taxon>Planctomycetales</taxon>
        <taxon>Planctomycetaceae</taxon>
        <taxon>Fuerstiella</taxon>
    </lineage>
</organism>
<accession>A0A1P8WAH3</accession>
<evidence type="ECO:0000259" key="2">
    <source>
        <dbReference type="Pfam" id="PF01979"/>
    </source>
</evidence>
<sequence>MASHTEILRCGWLMNPGQPPQQNMRLSIVDGIVQEIRPLPLDEQRLAAQVVVMPVLVNAHTHLEFSRCAQPLPPPNPFTEWIRSVIDYRTSRAAEVADDVKAGVAESVTAGVGVLGEITTSADGRAAFEMACRDTGCSGVSFREVIGWSAERIAEQLAVATEHVAADGQLNDASIVRGLSPHAPYSVHPNLFDSMVEMAIDHRVPLALHLAETTAELQLLDQQTGPFADFLKSLELWDDVAIPPGTTPLAYLEKLAKVPHALAIHGNYFGDREIEFLGRHPNIAVVYCPRTHAWFQHPAHPWKKLRAAGATVVLGTDGRSSNPDLSVWKELQTVARQTTEPVWDLLPMITTTAAAALGLSPDDHTIREGTPFRAAMLNCVAESEAQLNTRLSDTATNRFQVCNMTQHG</sequence>
<dbReference type="AlphaFoldDB" id="A0A1P8WAH3"/>
<dbReference type="Proteomes" id="UP000187735">
    <property type="component" value="Chromosome"/>
</dbReference>
<dbReference type="InterPro" id="IPR032466">
    <property type="entry name" value="Metal_Hydrolase"/>
</dbReference>
<dbReference type="EC" id="3.5.4.32" evidence="3"/>
<feature type="domain" description="Amidohydrolase-related" evidence="2">
    <location>
        <begin position="51"/>
        <end position="377"/>
    </location>
</feature>
<dbReference type="InterPro" id="IPR006680">
    <property type="entry name" value="Amidohydro-rel"/>
</dbReference>
<dbReference type="PANTHER" id="PTHR43794">
    <property type="entry name" value="AMINOHYDROLASE SSNA-RELATED"/>
    <property type="match status" value="1"/>
</dbReference>
<evidence type="ECO:0000313" key="4">
    <source>
        <dbReference type="Proteomes" id="UP000187735"/>
    </source>
</evidence>
<dbReference type="STRING" id="1891926.Fuma_00618"/>
<proteinExistence type="predicted"/>
<protein>
    <submittedName>
        <fullName evidence="3">8-oxoguanine deaminase</fullName>
        <ecNumber evidence="3">3.5.4.32</ecNumber>
    </submittedName>
</protein>